<dbReference type="EMBL" id="CACRTE010000034">
    <property type="protein sequence ID" value="VYT42659.1"/>
    <property type="molecule type" value="Genomic_DNA"/>
</dbReference>
<dbReference type="CDD" id="cd00267">
    <property type="entry name" value="ABC_ATPase"/>
    <property type="match status" value="1"/>
</dbReference>
<sequence length="676" mass="76911">MRLVKARVQGYRSVIDSGLFDVENGKTILVGPNEAGKTAILQALQKLNPPEGIELFNPLRDYPRAKYDEDIEKGGIDPSNFTVVEGHFSLEDSDAEKLPEEYRDITYVYGRHLDNSAWHRIDNAPECLTFSEIDKNLLKLVNHFQETAKEEKAEDDVIDAIQSELDKIVNGLTKSSVITTEKAAQIKAWLKKYLKYLDDDDTNDNERYDRVDALLDKPAERALAFDLCRKMMPKFILFSNYFRIKPVLHLRKLADRIANNSLDDSQYDYGNICLLKFLGFTPKELADAGDTSRFNLNEPKQYEQYKAQLDERDYKLNAATIRLTKAIREVWNPTQDSRDANKLRIKVDGQYLKVVVEDELGVEVELDQRSEGFQWMVSFYVVFFAEAADKHKNAILLLDEPGMSLHALKQAEFRETLSKLSEKNQTIYTTHSPFLVGTDELDKVRVVEMVNRTTGTKVHLSFTATDDGAILPLQEALGYDLAQSMFFHKKNLVLEGLTDMWYIEGLSNLLMSAGKDGIDDQIALIPANCASKVVYFATILRAQNLNIAALLDSDAEGELAAKQDILVNALGNKRILRTKDVYIGPVATPEIEDILRETLLTIAKEEYGWDAISVAQTQEKRPIVDVFRSIANTDFSKYKLAKAFIRWSREHELNDLRGNEIKQAEKLIEKINKSLK</sequence>
<name>A0A6N2WIV1_CLOIN</name>
<dbReference type="Gene3D" id="3.40.50.300">
    <property type="entry name" value="P-loop containing nucleotide triphosphate hydrolases"/>
    <property type="match status" value="2"/>
</dbReference>
<dbReference type="InterPro" id="IPR027417">
    <property type="entry name" value="P-loop_NTPase"/>
</dbReference>
<gene>
    <name evidence="2" type="ORF">CILFYP12_00067</name>
</gene>
<dbReference type="PANTHER" id="PTHR43581:SF4">
    <property type="entry name" value="ATP_GTP PHOSPHATASE"/>
    <property type="match status" value="1"/>
</dbReference>
<dbReference type="SUPFAM" id="SSF52540">
    <property type="entry name" value="P-loop containing nucleoside triphosphate hydrolases"/>
    <property type="match status" value="1"/>
</dbReference>
<dbReference type="Pfam" id="PF13175">
    <property type="entry name" value="AAA_15"/>
    <property type="match status" value="1"/>
</dbReference>
<dbReference type="AlphaFoldDB" id="A0A6N2WIV1"/>
<accession>A0A6N2WIV1</accession>
<dbReference type="PANTHER" id="PTHR43581">
    <property type="entry name" value="ATP/GTP PHOSPHATASE"/>
    <property type="match status" value="1"/>
</dbReference>
<proteinExistence type="predicted"/>
<feature type="domain" description="Endonuclease GajA/Old nuclease/RecF-like AAA" evidence="1">
    <location>
        <begin position="1"/>
        <end position="436"/>
    </location>
</feature>
<dbReference type="InterPro" id="IPR041685">
    <property type="entry name" value="AAA_GajA/Old/RecF-like"/>
</dbReference>
<dbReference type="InterPro" id="IPR051396">
    <property type="entry name" value="Bact_Antivir_Def_Nuclease"/>
</dbReference>
<evidence type="ECO:0000313" key="2">
    <source>
        <dbReference type="EMBL" id="VYT42659.1"/>
    </source>
</evidence>
<evidence type="ECO:0000259" key="1">
    <source>
        <dbReference type="Pfam" id="PF13175"/>
    </source>
</evidence>
<dbReference type="RefSeq" id="WP_156346901.1">
    <property type="nucleotide sequence ID" value="NZ_CACRTE010000034.1"/>
</dbReference>
<organism evidence="2">
    <name type="scientific">Clostridium innocuum</name>
    <dbReference type="NCBI Taxonomy" id="1522"/>
    <lineage>
        <taxon>Bacteria</taxon>
        <taxon>Bacillati</taxon>
        <taxon>Bacillota</taxon>
        <taxon>Clostridia</taxon>
        <taxon>Eubacteriales</taxon>
        <taxon>Clostridiaceae</taxon>
        <taxon>Clostridium</taxon>
    </lineage>
</organism>
<reference evidence="2" key="1">
    <citation type="submission" date="2019-11" db="EMBL/GenBank/DDBJ databases">
        <authorList>
            <person name="Feng L."/>
        </authorList>
    </citation>
    <scope>NUCLEOTIDE SEQUENCE</scope>
    <source>
        <strain evidence="2">CinnocuumLFYP12</strain>
    </source>
</reference>
<protein>
    <recommendedName>
        <fullName evidence="1">Endonuclease GajA/Old nuclease/RecF-like AAA domain-containing protein</fullName>
    </recommendedName>
</protein>